<dbReference type="STRING" id="1676925.ENSPKIP00000028589"/>
<dbReference type="Gene3D" id="1.20.5.170">
    <property type="match status" value="1"/>
</dbReference>
<evidence type="ECO:0000256" key="1">
    <source>
        <dbReference type="ARBA" id="ARBA00022754"/>
    </source>
</evidence>
<keyword evidence="2 3" id="KW-0175">Coiled coil</keyword>
<name>A0A3B3SCV3_9TELE</name>
<accession>A0A3B3SCV3</accession>
<evidence type="ECO:0000313" key="6">
    <source>
        <dbReference type="Proteomes" id="UP000261540"/>
    </source>
</evidence>
<dbReference type="InterPro" id="IPR039008">
    <property type="entry name" value="IF_rod_dom"/>
</dbReference>
<dbReference type="Pfam" id="PF00038">
    <property type="entry name" value="Filament"/>
    <property type="match status" value="1"/>
</dbReference>
<dbReference type="Ensembl" id="ENSPKIT00000009370.1">
    <property type="protein sequence ID" value="ENSPKIP00000028589.1"/>
    <property type="gene ID" value="ENSPKIG00000010176.1"/>
</dbReference>
<dbReference type="Proteomes" id="UP000261540">
    <property type="component" value="Unplaced"/>
</dbReference>
<dbReference type="GeneTree" id="ENSGT00940000167106"/>
<dbReference type="PANTHER" id="PTHR47051:SF1">
    <property type="entry name" value="NESTIN"/>
    <property type="match status" value="1"/>
</dbReference>
<feature type="coiled-coil region" evidence="3">
    <location>
        <begin position="17"/>
        <end position="106"/>
    </location>
</feature>
<dbReference type="Gene3D" id="1.20.5.1160">
    <property type="entry name" value="Vasodilator-stimulated phosphoprotein"/>
    <property type="match status" value="1"/>
</dbReference>
<keyword evidence="1" id="KW-0403">Intermediate filament</keyword>
<dbReference type="GO" id="GO:0031730">
    <property type="term" value="F:CCR5 chemokine receptor binding"/>
    <property type="evidence" value="ECO:0007669"/>
    <property type="project" value="TreeGrafter"/>
</dbReference>
<dbReference type="AlphaFoldDB" id="A0A3B3SCV3"/>
<dbReference type="PANTHER" id="PTHR47051">
    <property type="entry name" value="NESTIN"/>
    <property type="match status" value="1"/>
</dbReference>
<reference evidence="5" key="2">
    <citation type="submission" date="2025-09" db="UniProtKB">
        <authorList>
            <consortium name="Ensembl"/>
        </authorList>
    </citation>
    <scope>IDENTIFICATION</scope>
</reference>
<dbReference type="SUPFAM" id="SSF64593">
    <property type="entry name" value="Intermediate filament protein, coiled coil region"/>
    <property type="match status" value="2"/>
</dbReference>
<evidence type="ECO:0000256" key="2">
    <source>
        <dbReference type="ARBA" id="ARBA00023054"/>
    </source>
</evidence>
<proteinExistence type="predicted"/>
<reference evidence="5" key="1">
    <citation type="submission" date="2025-08" db="UniProtKB">
        <authorList>
            <consortium name="Ensembl"/>
        </authorList>
    </citation>
    <scope>IDENTIFICATION</scope>
</reference>
<organism evidence="5 6">
    <name type="scientific">Paramormyrops kingsleyae</name>
    <dbReference type="NCBI Taxonomy" id="1676925"/>
    <lineage>
        <taxon>Eukaryota</taxon>
        <taxon>Metazoa</taxon>
        <taxon>Chordata</taxon>
        <taxon>Craniata</taxon>
        <taxon>Vertebrata</taxon>
        <taxon>Euteleostomi</taxon>
        <taxon>Actinopterygii</taxon>
        <taxon>Neopterygii</taxon>
        <taxon>Teleostei</taxon>
        <taxon>Osteoglossocephala</taxon>
        <taxon>Osteoglossomorpha</taxon>
        <taxon>Osteoglossiformes</taxon>
        <taxon>Mormyridae</taxon>
        <taxon>Paramormyrops</taxon>
    </lineage>
</organism>
<sequence>MEVPSIRGHMGTEKYQMLELNKRLETYLGRVKFLEEENKLLHGEVEALRQSKNQRAWKGQLEAELRKTREEVEAALREKDRVELEVSNLNEELQMLELQRKKVAVARTETKKTVDESKKQLEEEHRAQIWLREKLVQLEKELQFHMEVHQEDVSLLQTKLIHTQYVPPHAYVQPQLLGLEDIKQEFSQRASRAWQEAAGSFQNQVQRLEDSLTQAKSRMAQVSQEKKESYLMAQCLAKELEAAQARKELLEKNVSQQNDRQLKELQHLEAYLETLGREKVELSDQTAAILKDRHNLLQMKMSLGLEVATYRYQAAALLQRKQIIHI</sequence>
<dbReference type="GO" id="GO:0005882">
    <property type="term" value="C:intermediate filament"/>
    <property type="evidence" value="ECO:0007669"/>
    <property type="project" value="UniProtKB-KW"/>
</dbReference>
<feature type="domain" description="IF rod" evidence="4">
    <location>
        <begin position="13"/>
        <end position="326"/>
    </location>
</feature>
<keyword evidence="6" id="KW-1185">Reference proteome</keyword>
<evidence type="ECO:0000259" key="4">
    <source>
        <dbReference type="PROSITE" id="PS51842"/>
    </source>
</evidence>
<protein>
    <recommendedName>
        <fullName evidence="4">IF rod domain-containing protein</fullName>
    </recommendedName>
</protein>
<dbReference type="GO" id="GO:0030844">
    <property type="term" value="P:positive regulation of intermediate filament depolymerization"/>
    <property type="evidence" value="ECO:0007669"/>
    <property type="project" value="TreeGrafter"/>
</dbReference>
<evidence type="ECO:0000256" key="3">
    <source>
        <dbReference type="SAM" id="Coils"/>
    </source>
</evidence>
<evidence type="ECO:0000313" key="5">
    <source>
        <dbReference type="Ensembl" id="ENSPKIP00000028589.1"/>
    </source>
</evidence>
<dbReference type="InterPro" id="IPR031211">
    <property type="entry name" value="Nestin"/>
</dbReference>
<feature type="coiled-coil region" evidence="3">
    <location>
        <begin position="198"/>
        <end position="285"/>
    </location>
</feature>
<dbReference type="GO" id="GO:0019215">
    <property type="term" value="F:intermediate filament binding"/>
    <property type="evidence" value="ECO:0007669"/>
    <property type="project" value="InterPro"/>
</dbReference>
<dbReference type="PROSITE" id="PS51842">
    <property type="entry name" value="IF_ROD_2"/>
    <property type="match status" value="1"/>
</dbReference>
<dbReference type="SMART" id="SM01391">
    <property type="entry name" value="Filament"/>
    <property type="match status" value="1"/>
</dbReference>